<comment type="caution">
    <text evidence="2">The sequence shown here is derived from an EMBL/GenBank/DDBJ whole genome shotgun (WGS) entry which is preliminary data.</text>
</comment>
<protein>
    <submittedName>
        <fullName evidence="2">Uncharacterized protein</fullName>
    </submittedName>
</protein>
<name>A0A562QZT6_9BRAD</name>
<dbReference type="RefSeq" id="WP_018641787.1">
    <property type="nucleotide sequence ID" value="NZ_VLLA01000022.1"/>
</dbReference>
<gene>
    <name evidence="2" type="ORF">IQ16_06633</name>
</gene>
<evidence type="ECO:0000313" key="2">
    <source>
        <dbReference type="EMBL" id="TWI62307.1"/>
    </source>
</evidence>
<dbReference type="EMBL" id="VLLA01000022">
    <property type="protein sequence ID" value="TWI62307.1"/>
    <property type="molecule type" value="Genomic_DNA"/>
</dbReference>
<sequence length="204" mass="21912">MWDSVLNWVCVISPAIGASALGFIALVTLVAWRGGTISKIKIPGLFDVDLSKPIVFAGRPYMPVIAVLAAIAASGLAYAQTGDACTRCLGLPGETAWIYVGRTDRTGKFDPPSIKAENGAAIIDVKAGTWITLIQSRRTMILDYDTLGTKRALDSPFMLNGKVTYTCKSLSVGQRLLVADRKLAGPNPDDQHLWFRIRTTSIGG</sequence>
<organism evidence="2 3">
    <name type="scientific">Bradyrhizobium huanghuaihaiense</name>
    <dbReference type="NCBI Taxonomy" id="990078"/>
    <lineage>
        <taxon>Bacteria</taxon>
        <taxon>Pseudomonadati</taxon>
        <taxon>Pseudomonadota</taxon>
        <taxon>Alphaproteobacteria</taxon>
        <taxon>Hyphomicrobiales</taxon>
        <taxon>Nitrobacteraceae</taxon>
        <taxon>Bradyrhizobium</taxon>
    </lineage>
</organism>
<reference evidence="2 3" key="1">
    <citation type="journal article" date="2015" name="Stand. Genomic Sci.">
        <title>Genomic Encyclopedia of Bacterial and Archaeal Type Strains, Phase III: the genomes of soil and plant-associated and newly described type strains.</title>
        <authorList>
            <person name="Whitman W.B."/>
            <person name="Woyke T."/>
            <person name="Klenk H.P."/>
            <person name="Zhou Y."/>
            <person name="Lilburn T.G."/>
            <person name="Beck B.J."/>
            <person name="De Vos P."/>
            <person name="Vandamme P."/>
            <person name="Eisen J.A."/>
            <person name="Garrity G."/>
            <person name="Hugenholtz P."/>
            <person name="Kyrpides N.C."/>
        </authorList>
    </citation>
    <scope>NUCLEOTIDE SEQUENCE [LARGE SCALE GENOMIC DNA]</scope>
    <source>
        <strain evidence="2 3">CGMCC 1.10948</strain>
    </source>
</reference>
<feature type="transmembrane region" description="Helical" evidence="1">
    <location>
        <begin position="6"/>
        <end position="32"/>
    </location>
</feature>
<dbReference type="AlphaFoldDB" id="A0A562QZT6"/>
<keyword evidence="1" id="KW-1133">Transmembrane helix</keyword>
<dbReference type="OrthoDB" id="582315at2"/>
<feature type="transmembrane region" description="Helical" evidence="1">
    <location>
        <begin position="61"/>
        <end position="79"/>
    </location>
</feature>
<evidence type="ECO:0000313" key="3">
    <source>
        <dbReference type="Proteomes" id="UP000316291"/>
    </source>
</evidence>
<keyword evidence="1" id="KW-0472">Membrane</keyword>
<accession>A0A562QZT6</accession>
<evidence type="ECO:0000256" key="1">
    <source>
        <dbReference type="SAM" id="Phobius"/>
    </source>
</evidence>
<proteinExistence type="predicted"/>
<keyword evidence="3" id="KW-1185">Reference proteome</keyword>
<dbReference type="Proteomes" id="UP000316291">
    <property type="component" value="Unassembled WGS sequence"/>
</dbReference>
<keyword evidence="1" id="KW-0812">Transmembrane</keyword>